<evidence type="ECO:0000256" key="4">
    <source>
        <dbReference type="ARBA" id="ARBA00022729"/>
    </source>
</evidence>
<keyword evidence="5" id="KW-0472">Membrane</keyword>
<dbReference type="EMBL" id="WHNY01000060">
    <property type="protein sequence ID" value="NOU66129.1"/>
    <property type="molecule type" value="Genomic_DNA"/>
</dbReference>
<keyword evidence="11" id="KW-1185">Reference proteome</keyword>
<keyword evidence="7" id="KW-0449">Lipoprotein</keyword>
<dbReference type="Pfam" id="PF05504">
    <property type="entry name" value="Spore_GerAC"/>
    <property type="match status" value="1"/>
</dbReference>
<dbReference type="PANTHER" id="PTHR35789:SF1">
    <property type="entry name" value="SPORE GERMINATION PROTEIN B3"/>
    <property type="match status" value="1"/>
</dbReference>
<comment type="similarity">
    <text evidence="2">Belongs to the GerABKC lipoprotein family.</text>
</comment>
<accession>A0ABX1XCR6</accession>
<evidence type="ECO:0000259" key="8">
    <source>
        <dbReference type="Pfam" id="PF05504"/>
    </source>
</evidence>
<name>A0ABX1XCR6_9BACL</name>
<evidence type="ECO:0000256" key="5">
    <source>
        <dbReference type="ARBA" id="ARBA00023136"/>
    </source>
</evidence>
<dbReference type="Pfam" id="PF25198">
    <property type="entry name" value="Spore_GerAC_N"/>
    <property type="match status" value="1"/>
</dbReference>
<proteinExistence type="inferred from homology"/>
<keyword evidence="4" id="KW-0732">Signal</keyword>
<dbReference type="Proteomes" id="UP000653578">
    <property type="component" value="Unassembled WGS sequence"/>
</dbReference>
<evidence type="ECO:0000256" key="1">
    <source>
        <dbReference type="ARBA" id="ARBA00004635"/>
    </source>
</evidence>
<evidence type="ECO:0000256" key="6">
    <source>
        <dbReference type="ARBA" id="ARBA00023139"/>
    </source>
</evidence>
<keyword evidence="3" id="KW-0309">Germination</keyword>
<evidence type="ECO:0000313" key="10">
    <source>
        <dbReference type="EMBL" id="NOU66129.1"/>
    </source>
</evidence>
<dbReference type="InterPro" id="IPR008844">
    <property type="entry name" value="Spore_GerAC-like"/>
</dbReference>
<dbReference type="InterPro" id="IPR057336">
    <property type="entry name" value="GerAC_N"/>
</dbReference>
<dbReference type="Gene3D" id="3.30.300.210">
    <property type="entry name" value="Nutrient germinant receptor protein C, domain 3"/>
    <property type="match status" value="1"/>
</dbReference>
<evidence type="ECO:0000256" key="7">
    <source>
        <dbReference type="ARBA" id="ARBA00023288"/>
    </source>
</evidence>
<comment type="caution">
    <text evidence="10">The sequence shown here is derived from an EMBL/GenBank/DDBJ whole genome shotgun (WGS) entry which is preliminary data.</text>
</comment>
<gene>
    <name evidence="10" type="ORF">GC096_19000</name>
</gene>
<organism evidence="10 11">
    <name type="scientific">Paenibacillus plantarum</name>
    <dbReference type="NCBI Taxonomy" id="2654975"/>
    <lineage>
        <taxon>Bacteria</taxon>
        <taxon>Bacillati</taxon>
        <taxon>Bacillota</taxon>
        <taxon>Bacilli</taxon>
        <taxon>Bacillales</taxon>
        <taxon>Paenibacillaceae</taxon>
        <taxon>Paenibacillus</taxon>
    </lineage>
</organism>
<evidence type="ECO:0000313" key="11">
    <source>
        <dbReference type="Proteomes" id="UP000653578"/>
    </source>
</evidence>
<sequence>MVRQCLPEKRRKKFKAMKRRYMTVLLSFLLLLTGCWDQRELRNIRMVHTAGVDLLNENKVRLTVSIPTVKTSIEQQGKVITPKISAEGRSVQEASIQLQKMVSQHMDLRETRVLLINKKFAEKSLYEALDFFYREAHFPISVFIAITDGTAHDVVQLNVEDRSMISEYLYDLLVSSEQEGFIPKESPFLISSIMKVSGFDNVLPFISLRTGKERVKIDGVALFHEKQMTGKLDDLHARAFVMLATKKSYGSITEPIGPRDTYVTLSFKRSRHKVELTFPDNKVTADIFLTLDCTLMDNPSGEPLDKPMIDSMSLKLEKLLNDRAEETIRQLQQANCDGLSIGLQMKARHNRKWEKLDWNQEYPKINIKPHIQVKIENHGLLN</sequence>
<evidence type="ECO:0000259" key="9">
    <source>
        <dbReference type="Pfam" id="PF25198"/>
    </source>
</evidence>
<dbReference type="PANTHER" id="PTHR35789">
    <property type="entry name" value="SPORE GERMINATION PROTEIN B3"/>
    <property type="match status" value="1"/>
</dbReference>
<dbReference type="PROSITE" id="PS51257">
    <property type="entry name" value="PROKAR_LIPOPROTEIN"/>
    <property type="match status" value="1"/>
</dbReference>
<evidence type="ECO:0000256" key="2">
    <source>
        <dbReference type="ARBA" id="ARBA00007886"/>
    </source>
</evidence>
<protein>
    <submittedName>
        <fullName evidence="10">Ger(X)C family spore germination protein</fullName>
    </submittedName>
</protein>
<keyword evidence="6" id="KW-0564">Palmitate</keyword>
<dbReference type="NCBIfam" id="TIGR02887">
    <property type="entry name" value="spore_ger_x_C"/>
    <property type="match status" value="1"/>
</dbReference>
<reference evidence="10 11" key="1">
    <citation type="submission" date="2019-10" db="EMBL/GenBank/DDBJ databases">
        <title>Description of Paenibacillus humi sp. nov.</title>
        <authorList>
            <person name="Carlier A."/>
            <person name="Qi S."/>
        </authorList>
    </citation>
    <scope>NUCLEOTIDE SEQUENCE [LARGE SCALE GENOMIC DNA]</scope>
    <source>
        <strain evidence="10 11">LMG 31461</strain>
    </source>
</reference>
<feature type="domain" description="Spore germination GerAC-like C-terminal" evidence="8">
    <location>
        <begin position="218"/>
        <end position="379"/>
    </location>
</feature>
<feature type="domain" description="Spore germination protein N-terminal" evidence="9">
    <location>
        <begin position="37"/>
        <end position="207"/>
    </location>
</feature>
<dbReference type="InterPro" id="IPR038501">
    <property type="entry name" value="Spore_GerAC_C_sf"/>
</dbReference>
<evidence type="ECO:0000256" key="3">
    <source>
        <dbReference type="ARBA" id="ARBA00022544"/>
    </source>
</evidence>
<dbReference type="InterPro" id="IPR046953">
    <property type="entry name" value="Spore_GerAC-like_C"/>
</dbReference>
<comment type="subcellular location">
    <subcellularLocation>
        <location evidence="1">Membrane</location>
        <topology evidence="1">Lipid-anchor</topology>
    </subcellularLocation>
</comment>